<gene>
    <name evidence="2" type="ORF">HaLaN_14860</name>
</gene>
<feature type="chain" id="PRO_5025506245" evidence="1">
    <location>
        <begin position="27"/>
        <end position="131"/>
    </location>
</feature>
<dbReference type="EMBL" id="BLLF01001249">
    <property type="protein sequence ID" value="GFH18116.1"/>
    <property type="molecule type" value="Genomic_DNA"/>
</dbReference>
<name>A0A699ZGC2_HAELA</name>
<keyword evidence="3" id="KW-1185">Reference proteome</keyword>
<accession>A0A699ZGC2</accession>
<organism evidence="2 3">
    <name type="scientific">Haematococcus lacustris</name>
    <name type="common">Green alga</name>
    <name type="synonym">Haematococcus pluvialis</name>
    <dbReference type="NCBI Taxonomy" id="44745"/>
    <lineage>
        <taxon>Eukaryota</taxon>
        <taxon>Viridiplantae</taxon>
        <taxon>Chlorophyta</taxon>
        <taxon>core chlorophytes</taxon>
        <taxon>Chlorophyceae</taxon>
        <taxon>CS clade</taxon>
        <taxon>Chlamydomonadales</taxon>
        <taxon>Haematococcaceae</taxon>
        <taxon>Haematococcus</taxon>
    </lineage>
</organism>
<sequence length="131" mass="13546">MIKGVVCICVGLALCLVPYLVTKSDATDSLGKRCGAQSARQNARRLRFLALTASLSSVASSSQAVQGTSSLQDQDSDHLTLPAAASQAGDRNEACWPQQGSMEHMDGAVLRLVRALIAVGVGGIGVLTSFA</sequence>
<feature type="signal peptide" evidence="1">
    <location>
        <begin position="1"/>
        <end position="26"/>
    </location>
</feature>
<proteinExistence type="predicted"/>
<protein>
    <submittedName>
        <fullName evidence="2">Uncharacterized protein</fullName>
    </submittedName>
</protein>
<comment type="caution">
    <text evidence="2">The sequence shown here is derived from an EMBL/GenBank/DDBJ whole genome shotgun (WGS) entry which is preliminary data.</text>
</comment>
<reference evidence="2 3" key="1">
    <citation type="submission" date="2020-02" db="EMBL/GenBank/DDBJ databases">
        <title>Draft genome sequence of Haematococcus lacustris strain NIES-144.</title>
        <authorList>
            <person name="Morimoto D."/>
            <person name="Nakagawa S."/>
            <person name="Yoshida T."/>
            <person name="Sawayama S."/>
        </authorList>
    </citation>
    <scope>NUCLEOTIDE SEQUENCE [LARGE SCALE GENOMIC DNA]</scope>
    <source>
        <strain evidence="2 3">NIES-144</strain>
    </source>
</reference>
<evidence type="ECO:0000256" key="1">
    <source>
        <dbReference type="SAM" id="SignalP"/>
    </source>
</evidence>
<dbReference type="Proteomes" id="UP000485058">
    <property type="component" value="Unassembled WGS sequence"/>
</dbReference>
<evidence type="ECO:0000313" key="3">
    <source>
        <dbReference type="Proteomes" id="UP000485058"/>
    </source>
</evidence>
<evidence type="ECO:0000313" key="2">
    <source>
        <dbReference type="EMBL" id="GFH18116.1"/>
    </source>
</evidence>
<keyword evidence="1" id="KW-0732">Signal</keyword>
<dbReference type="AlphaFoldDB" id="A0A699ZGC2"/>